<keyword evidence="2" id="KW-0472">Membrane</keyword>
<evidence type="ECO:0000256" key="1">
    <source>
        <dbReference type="SAM" id="MobiDB-lite"/>
    </source>
</evidence>
<feature type="region of interest" description="Disordered" evidence="1">
    <location>
        <begin position="1"/>
        <end position="24"/>
    </location>
</feature>
<evidence type="ECO:0000256" key="2">
    <source>
        <dbReference type="SAM" id="Phobius"/>
    </source>
</evidence>
<evidence type="ECO:0000313" key="3">
    <source>
        <dbReference type="EMBL" id="USW55369.1"/>
    </source>
</evidence>
<protein>
    <submittedName>
        <fullName evidence="3">Uncharacterized protein</fullName>
    </submittedName>
</protein>
<organism evidence="3 4">
    <name type="scientific">Septoria linicola</name>
    <dbReference type="NCBI Taxonomy" id="215465"/>
    <lineage>
        <taxon>Eukaryota</taxon>
        <taxon>Fungi</taxon>
        <taxon>Dikarya</taxon>
        <taxon>Ascomycota</taxon>
        <taxon>Pezizomycotina</taxon>
        <taxon>Dothideomycetes</taxon>
        <taxon>Dothideomycetidae</taxon>
        <taxon>Mycosphaerellales</taxon>
        <taxon>Mycosphaerellaceae</taxon>
        <taxon>Septoria</taxon>
    </lineage>
</organism>
<feature type="compositionally biased region" description="Low complexity" evidence="1">
    <location>
        <begin position="1"/>
        <end position="15"/>
    </location>
</feature>
<keyword evidence="2" id="KW-1133">Transmembrane helix</keyword>
<feature type="region of interest" description="Disordered" evidence="1">
    <location>
        <begin position="59"/>
        <end position="104"/>
    </location>
</feature>
<proteinExistence type="predicted"/>
<keyword evidence="4" id="KW-1185">Reference proteome</keyword>
<name>A0A9Q9ATY5_9PEZI</name>
<sequence length="104" mass="11005">MTPTWTATATSNTTSMRHRVPSSSESEQLLLAKLSGALAVSLAFASVVIACLQLCKQKKSDNEANQQKPVTNFEAEPLATRNDHPGGSSTQTSESAAVDRALDT</sequence>
<dbReference type="EMBL" id="CP099424">
    <property type="protein sequence ID" value="USW55369.1"/>
    <property type="molecule type" value="Genomic_DNA"/>
</dbReference>
<dbReference type="Proteomes" id="UP001056384">
    <property type="component" value="Chromosome 7"/>
</dbReference>
<dbReference type="AlphaFoldDB" id="A0A9Q9ATY5"/>
<gene>
    <name evidence="3" type="ORF">Slin15195_G086880</name>
</gene>
<accession>A0A9Q9ATY5</accession>
<feature type="transmembrane region" description="Helical" evidence="2">
    <location>
        <begin position="30"/>
        <end position="52"/>
    </location>
</feature>
<evidence type="ECO:0000313" key="4">
    <source>
        <dbReference type="Proteomes" id="UP001056384"/>
    </source>
</evidence>
<keyword evidence="2" id="KW-0812">Transmembrane</keyword>
<reference evidence="3" key="1">
    <citation type="submission" date="2022-06" db="EMBL/GenBank/DDBJ databases">
        <title>Complete genome sequences of two strains of the flax pathogen Septoria linicola.</title>
        <authorList>
            <person name="Lapalu N."/>
            <person name="Simon A."/>
            <person name="Demenou B."/>
            <person name="Paumier D."/>
            <person name="Guillot M.-P."/>
            <person name="Gout L."/>
            <person name="Valade R."/>
        </authorList>
    </citation>
    <scope>NUCLEOTIDE SEQUENCE</scope>
    <source>
        <strain evidence="3">SE15195</strain>
    </source>
</reference>